<reference evidence="1 2" key="1">
    <citation type="journal article" date="2014" name="PLoS ONE">
        <title>How to Kill the Honey Bee Larva: Genomic Potential and Virulence Mechanisms of Paenibacillus larvae.</title>
        <authorList>
            <person name="Djukic M."/>
            <person name="Brzuszkiewicz E."/>
            <person name="Funfhaus A."/>
            <person name="Voss J."/>
            <person name="Gollnow K."/>
            <person name="Poppinga L."/>
            <person name="Liesegang H."/>
            <person name="Garcia-Gonzalez E."/>
            <person name="Genersch E."/>
            <person name="Daniel R."/>
        </authorList>
    </citation>
    <scope>NUCLEOTIDE SEQUENCE [LARGE SCALE GENOMIC DNA]</scope>
    <source>
        <strain evidence="1 2">DSM 25430</strain>
    </source>
</reference>
<dbReference type="SUPFAM" id="SSF53187">
    <property type="entry name" value="Zn-dependent exopeptidases"/>
    <property type="match status" value="1"/>
</dbReference>
<evidence type="ECO:0000313" key="2">
    <source>
        <dbReference type="Proteomes" id="UP000029431"/>
    </source>
</evidence>
<evidence type="ECO:0008006" key="3">
    <source>
        <dbReference type="Google" id="ProtNLM"/>
    </source>
</evidence>
<dbReference type="eggNOG" id="COG1473">
    <property type="taxonomic scope" value="Bacteria"/>
</dbReference>
<dbReference type="Proteomes" id="UP000029431">
    <property type="component" value="Chromosome"/>
</dbReference>
<dbReference type="InterPro" id="IPR002933">
    <property type="entry name" value="Peptidase_M20"/>
</dbReference>
<dbReference type="Gene3D" id="3.40.630.10">
    <property type="entry name" value="Zn peptidases"/>
    <property type="match status" value="1"/>
</dbReference>
<organism evidence="1 2">
    <name type="scientific">Paenibacillus larvae subsp. larvae DSM 25430</name>
    <dbReference type="NCBI Taxonomy" id="697284"/>
    <lineage>
        <taxon>Bacteria</taxon>
        <taxon>Bacillati</taxon>
        <taxon>Bacillota</taxon>
        <taxon>Bacilli</taxon>
        <taxon>Bacillales</taxon>
        <taxon>Paenibacillaceae</taxon>
        <taxon>Paenibacillus</taxon>
    </lineage>
</organism>
<protein>
    <recommendedName>
        <fullName evidence="3">Amidohydrolase</fullName>
    </recommendedName>
</protein>
<gene>
    <name evidence="1" type="ORF">ERIC2_c22921</name>
</gene>
<dbReference type="PATRIC" id="fig|697284.3.peg.2201"/>
<dbReference type="HOGENOM" id="CLU_023257_3_4_9"/>
<proteinExistence type="predicted"/>
<dbReference type="PANTHER" id="PTHR11014:SF63">
    <property type="entry name" value="METALLOPEPTIDASE, PUTATIVE (AFU_ORTHOLOGUE AFUA_6G09600)-RELATED"/>
    <property type="match status" value="1"/>
</dbReference>
<dbReference type="PANTHER" id="PTHR11014">
    <property type="entry name" value="PEPTIDASE M20 FAMILY MEMBER"/>
    <property type="match status" value="1"/>
</dbReference>
<dbReference type="InterPro" id="IPR017439">
    <property type="entry name" value="Amidohydrolase"/>
</dbReference>
<dbReference type="AlphaFoldDB" id="V9W4Y1"/>
<dbReference type="EMBL" id="CP003355">
    <property type="protein sequence ID" value="AHD06086.1"/>
    <property type="molecule type" value="Genomic_DNA"/>
</dbReference>
<dbReference type="Pfam" id="PF01546">
    <property type="entry name" value="Peptidase_M20"/>
    <property type="match status" value="1"/>
</dbReference>
<dbReference type="KEGG" id="plv:ERIC2_c22921"/>
<dbReference type="GO" id="GO:0016787">
    <property type="term" value="F:hydrolase activity"/>
    <property type="evidence" value="ECO:0007669"/>
    <property type="project" value="InterPro"/>
</dbReference>
<accession>V9W4Y1</accession>
<sequence length="108" mass="11928">MMESFAYRLASVFSDMVSWRRYLHQNPELSFQEEKTAAWISARLRDWGVPFRNHVAGHGVFAEVNGFAAGPTVVLRADMDALPIQDAKQCAYASKVSGVMHACGHAVG</sequence>
<keyword evidence="2" id="KW-1185">Reference proteome</keyword>
<name>V9W4Y1_9BACL</name>
<evidence type="ECO:0000313" key="1">
    <source>
        <dbReference type="EMBL" id="AHD06086.1"/>
    </source>
</evidence>